<keyword evidence="2" id="KW-1185">Reference proteome</keyword>
<reference evidence="1" key="1">
    <citation type="submission" date="2022-08" db="EMBL/GenBank/DDBJ databases">
        <title>Alicyclobacillus dauci DSM2870, complete genome.</title>
        <authorList>
            <person name="Wang Q."/>
            <person name="Cai R."/>
            <person name="Wang Z."/>
        </authorList>
    </citation>
    <scope>NUCLEOTIDE SEQUENCE</scope>
    <source>
        <strain evidence="1">DSM 28700</strain>
    </source>
</reference>
<proteinExistence type="predicted"/>
<dbReference type="Proteomes" id="UP001164803">
    <property type="component" value="Chromosome"/>
</dbReference>
<organism evidence="1 2">
    <name type="scientific">Alicyclobacillus dauci</name>
    <dbReference type="NCBI Taxonomy" id="1475485"/>
    <lineage>
        <taxon>Bacteria</taxon>
        <taxon>Bacillati</taxon>
        <taxon>Bacillota</taxon>
        <taxon>Bacilli</taxon>
        <taxon>Bacillales</taxon>
        <taxon>Alicyclobacillaceae</taxon>
        <taxon>Alicyclobacillus</taxon>
    </lineage>
</organism>
<evidence type="ECO:0000313" key="2">
    <source>
        <dbReference type="Proteomes" id="UP001164803"/>
    </source>
</evidence>
<dbReference type="EMBL" id="CP104064">
    <property type="protein sequence ID" value="WAH37294.1"/>
    <property type="molecule type" value="Genomic_DNA"/>
</dbReference>
<dbReference type="RefSeq" id="WP_268044768.1">
    <property type="nucleotide sequence ID" value="NZ_CP104064.1"/>
</dbReference>
<name>A0ABY6Z319_9BACL</name>
<gene>
    <name evidence="1" type="ORF">NZD86_01730</name>
</gene>
<accession>A0ABY6Z319</accession>
<evidence type="ECO:0000313" key="1">
    <source>
        <dbReference type="EMBL" id="WAH37294.1"/>
    </source>
</evidence>
<sequence length="200" mass="23136">MQKGTLPSWLLMTDAPRDLNFAIYVACSFDLLPDTLPFIKEHLWSAYPAHPLETSEHKTLIAQWKQWWDDIVDDRAQNELHGRWIKYYSPDGHFSGLPQPLGQKCEAVFPSFRDWWGMTAGGQKGVNYWDKASEFQPIVKQVETELERAVQPFRLKVDYVYTGLGSIVDVSSTYAIMSVHRPNASIYNNDWWLAKVRELA</sequence>
<protein>
    <submittedName>
        <fullName evidence="1">Uncharacterized protein</fullName>
    </submittedName>
</protein>